<gene>
    <name evidence="6" type="ORF">POM88_029086</name>
</gene>
<dbReference type="AlphaFoldDB" id="A0AAD8HU23"/>
<dbReference type="GO" id="GO:0003677">
    <property type="term" value="F:DNA binding"/>
    <property type="evidence" value="ECO:0007669"/>
    <property type="project" value="UniProtKB-KW"/>
</dbReference>
<organism evidence="6 7">
    <name type="scientific">Heracleum sosnowskyi</name>
    <dbReference type="NCBI Taxonomy" id="360622"/>
    <lineage>
        <taxon>Eukaryota</taxon>
        <taxon>Viridiplantae</taxon>
        <taxon>Streptophyta</taxon>
        <taxon>Embryophyta</taxon>
        <taxon>Tracheophyta</taxon>
        <taxon>Spermatophyta</taxon>
        <taxon>Magnoliopsida</taxon>
        <taxon>eudicotyledons</taxon>
        <taxon>Gunneridae</taxon>
        <taxon>Pentapetalae</taxon>
        <taxon>asterids</taxon>
        <taxon>campanulids</taxon>
        <taxon>Apiales</taxon>
        <taxon>Apiaceae</taxon>
        <taxon>Apioideae</taxon>
        <taxon>apioid superclade</taxon>
        <taxon>Tordylieae</taxon>
        <taxon>Tordyliinae</taxon>
        <taxon>Heracleum</taxon>
    </lineage>
</organism>
<keyword evidence="4" id="KW-0539">Nucleus</keyword>
<evidence type="ECO:0000313" key="6">
    <source>
        <dbReference type="EMBL" id="KAK1372893.1"/>
    </source>
</evidence>
<keyword evidence="1" id="KW-0805">Transcription regulation</keyword>
<reference evidence="6" key="2">
    <citation type="submission" date="2023-05" db="EMBL/GenBank/DDBJ databases">
        <authorList>
            <person name="Schelkunov M.I."/>
        </authorList>
    </citation>
    <scope>NUCLEOTIDE SEQUENCE</scope>
    <source>
        <strain evidence="6">Hsosn_3</strain>
        <tissue evidence="6">Leaf</tissue>
    </source>
</reference>
<keyword evidence="2" id="KW-0238">DNA-binding</keyword>
<evidence type="ECO:0000256" key="3">
    <source>
        <dbReference type="ARBA" id="ARBA00023163"/>
    </source>
</evidence>
<feature type="domain" description="NAC" evidence="5">
    <location>
        <begin position="59"/>
        <end position="215"/>
    </location>
</feature>
<evidence type="ECO:0000313" key="7">
    <source>
        <dbReference type="Proteomes" id="UP001237642"/>
    </source>
</evidence>
<dbReference type="PROSITE" id="PS51005">
    <property type="entry name" value="NAC"/>
    <property type="match status" value="1"/>
</dbReference>
<dbReference type="PANTHER" id="PTHR31719:SF179">
    <property type="entry name" value="OS08G0148400 PROTEIN"/>
    <property type="match status" value="1"/>
</dbReference>
<reference evidence="6" key="1">
    <citation type="submission" date="2023-02" db="EMBL/GenBank/DDBJ databases">
        <title>Genome of toxic invasive species Heracleum sosnowskyi carries increased number of genes despite the absence of recent whole-genome duplications.</title>
        <authorList>
            <person name="Schelkunov M."/>
            <person name="Shtratnikova V."/>
            <person name="Makarenko M."/>
            <person name="Klepikova A."/>
            <person name="Omelchenko D."/>
            <person name="Novikova G."/>
            <person name="Obukhova E."/>
            <person name="Bogdanov V."/>
            <person name="Penin A."/>
            <person name="Logacheva M."/>
        </authorList>
    </citation>
    <scope>NUCLEOTIDE SEQUENCE</scope>
    <source>
        <strain evidence="6">Hsosn_3</strain>
        <tissue evidence="6">Leaf</tissue>
    </source>
</reference>
<dbReference type="InterPro" id="IPR003441">
    <property type="entry name" value="NAC-dom"/>
</dbReference>
<comment type="caution">
    <text evidence="6">The sequence shown here is derived from an EMBL/GenBank/DDBJ whole genome shotgun (WGS) entry which is preliminary data.</text>
</comment>
<dbReference type="SUPFAM" id="SSF101941">
    <property type="entry name" value="NAC domain"/>
    <property type="match status" value="1"/>
</dbReference>
<dbReference type="GO" id="GO:0006355">
    <property type="term" value="P:regulation of DNA-templated transcription"/>
    <property type="evidence" value="ECO:0007669"/>
    <property type="project" value="InterPro"/>
</dbReference>
<dbReference type="InterPro" id="IPR036093">
    <property type="entry name" value="NAC_dom_sf"/>
</dbReference>
<name>A0AAD8HU23_9APIA</name>
<dbReference type="Gene3D" id="2.170.150.80">
    <property type="entry name" value="NAC domain"/>
    <property type="match status" value="1"/>
</dbReference>
<evidence type="ECO:0000259" key="5">
    <source>
        <dbReference type="PROSITE" id="PS51005"/>
    </source>
</evidence>
<keyword evidence="3" id="KW-0804">Transcription</keyword>
<protein>
    <submittedName>
        <fullName evidence="6">NAC domain-containing protein</fullName>
    </submittedName>
</protein>
<evidence type="ECO:0000256" key="1">
    <source>
        <dbReference type="ARBA" id="ARBA00023015"/>
    </source>
</evidence>
<keyword evidence="7" id="KW-1185">Reference proteome</keyword>
<evidence type="ECO:0000256" key="4">
    <source>
        <dbReference type="ARBA" id="ARBA00023242"/>
    </source>
</evidence>
<dbReference type="EMBL" id="JAUIZM010000007">
    <property type="protein sequence ID" value="KAK1372893.1"/>
    <property type="molecule type" value="Genomic_DNA"/>
</dbReference>
<accession>A0AAD8HU23</accession>
<dbReference type="Proteomes" id="UP001237642">
    <property type="component" value="Unassembled WGS sequence"/>
</dbReference>
<sequence length="404" mass="46345">MEESIDKKLQTLEYSSLKEEENNSNVSDIVVVGNDSRIDTKNIGRQAAVRINENDDIECLPGYRFNPFDHELLVHYLWKKVKKQPLPHNKITEVELYKYNPEDITQVEQGLVDKEWYFFTPRDRKYKNGTRPNRAAGNGYWKATGADKDVKYKGVLVGHRKALVFYHGKAPKGDKTNWIMHEFRVTEEQSKDQKIRKGDNDMRLDDWVLCRIYKKDDRIRRAPKQNHAENAFHNSFELSSPSNQNAAATTRNDINETGGDFCHEIGGNPQMMIGNGHRNIPGSHSLLMMNNTHYSHYPDNSMHNPFLSNPLPYSNPQPFRYISPSFPSNYNLENLTYLENSFEDWGSTGHYPLVDNPFLDSSPNDAIILQSNTNNALPNNSENNIIISENNSEIVTSSNDNSSS</sequence>
<proteinExistence type="predicted"/>
<dbReference type="Pfam" id="PF02365">
    <property type="entry name" value="NAM"/>
    <property type="match status" value="1"/>
</dbReference>
<evidence type="ECO:0000256" key="2">
    <source>
        <dbReference type="ARBA" id="ARBA00023125"/>
    </source>
</evidence>
<dbReference type="PANTHER" id="PTHR31719">
    <property type="entry name" value="NAC TRANSCRIPTION FACTOR 56"/>
    <property type="match status" value="1"/>
</dbReference>